<dbReference type="Proteomes" id="UP000054532">
    <property type="component" value="Unassembled WGS sequence"/>
</dbReference>
<reference evidence="1" key="1">
    <citation type="submission" date="2013-11" db="EMBL/GenBank/DDBJ databases">
        <title>The Genome Sequence of Phytophthora parasitica IAC_01/95.</title>
        <authorList>
            <consortium name="The Broad Institute Genomics Platform"/>
            <person name="Russ C."/>
            <person name="Tyler B."/>
            <person name="Panabieres F."/>
            <person name="Shan W."/>
            <person name="Tripathy S."/>
            <person name="Grunwald N."/>
            <person name="Machado M."/>
            <person name="Johnson C.S."/>
            <person name="Arredondo F."/>
            <person name="Hong C."/>
            <person name="Coffey M."/>
            <person name="Young S.K."/>
            <person name="Zeng Q."/>
            <person name="Gargeya S."/>
            <person name="Fitzgerald M."/>
            <person name="Abouelleil A."/>
            <person name="Alvarado L."/>
            <person name="Chapman S.B."/>
            <person name="Gainer-Dewar J."/>
            <person name="Goldberg J."/>
            <person name="Griggs A."/>
            <person name="Gujja S."/>
            <person name="Hansen M."/>
            <person name="Howarth C."/>
            <person name="Imamovic A."/>
            <person name="Ireland A."/>
            <person name="Larimer J."/>
            <person name="McCowan C."/>
            <person name="Murphy C."/>
            <person name="Pearson M."/>
            <person name="Poon T.W."/>
            <person name="Priest M."/>
            <person name="Roberts A."/>
            <person name="Saif S."/>
            <person name="Shea T."/>
            <person name="Sykes S."/>
            <person name="Wortman J."/>
            <person name="Nusbaum C."/>
            <person name="Birren B."/>
        </authorList>
    </citation>
    <scope>NUCLEOTIDE SEQUENCE [LARGE SCALE GENOMIC DNA]</scope>
    <source>
        <strain evidence="1">IAC_01/95</strain>
    </source>
</reference>
<gene>
    <name evidence="1" type="ORF">L914_16788</name>
</gene>
<name>W2MJL6_PHYNI</name>
<proteinExistence type="predicted"/>
<protein>
    <submittedName>
        <fullName evidence="1">Uncharacterized protein</fullName>
    </submittedName>
</protein>
<evidence type="ECO:0000313" key="1">
    <source>
        <dbReference type="EMBL" id="ETM36547.1"/>
    </source>
</evidence>
<sequence length="63" mass="6741">MLVVDECVSAWKGRKGTELNSLADGDSGVLLGLELVEGAVRQRQMAHFSELGEGTAVVLRLVE</sequence>
<dbReference type="AlphaFoldDB" id="W2MJL6"/>
<dbReference type="EMBL" id="KI695303">
    <property type="protein sequence ID" value="ETM36547.1"/>
    <property type="molecule type" value="Genomic_DNA"/>
</dbReference>
<organism evidence="1">
    <name type="scientific">Phytophthora nicotianae</name>
    <name type="common">Potato buckeye rot agent</name>
    <name type="synonym">Phytophthora parasitica</name>
    <dbReference type="NCBI Taxonomy" id="4792"/>
    <lineage>
        <taxon>Eukaryota</taxon>
        <taxon>Sar</taxon>
        <taxon>Stramenopiles</taxon>
        <taxon>Oomycota</taxon>
        <taxon>Peronosporomycetes</taxon>
        <taxon>Peronosporales</taxon>
        <taxon>Peronosporaceae</taxon>
        <taxon>Phytophthora</taxon>
    </lineage>
</organism>
<accession>W2MJL6</accession>